<evidence type="ECO:0000256" key="4">
    <source>
        <dbReference type="ARBA" id="ARBA00012448"/>
    </source>
</evidence>
<evidence type="ECO:0000259" key="16">
    <source>
        <dbReference type="Pfam" id="PF00768"/>
    </source>
</evidence>
<gene>
    <name evidence="18" type="ORF">GT728_07730</name>
</gene>
<dbReference type="GO" id="GO:0006508">
    <property type="term" value="P:proteolysis"/>
    <property type="evidence" value="ECO:0007669"/>
    <property type="project" value="UniProtKB-KW"/>
</dbReference>
<comment type="similarity">
    <text evidence="3 15">Belongs to the peptidase S11 family.</text>
</comment>
<evidence type="ECO:0000256" key="13">
    <source>
        <dbReference type="PIRSR" id="PIRSR618044-1"/>
    </source>
</evidence>
<evidence type="ECO:0000313" key="18">
    <source>
        <dbReference type="EMBL" id="MZL33095.1"/>
    </source>
</evidence>
<keyword evidence="5 18" id="KW-0121">Carboxypeptidase</keyword>
<comment type="catalytic activity">
    <reaction evidence="12">
        <text>Preferential cleavage: (Ac)2-L-Lys-D-Ala-|-D-Ala. Also transpeptidation of peptidyl-alanyl moieties that are N-acyl substituents of D-alanine.</text>
        <dbReference type="EC" id="3.4.16.4"/>
    </reaction>
</comment>
<dbReference type="SUPFAM" id="SSF69189">
    <property type="entry name" value="Penicillin-binding protein associated domain"/>
    <property type="match status" value="1"/>
</dbReference>
<dbReference type="InterPro" id="IPR018044">
    <property type="entry name" value="Peptidase_S11"/>
</dbReference>
<organism evidence="18 19">
    <name type="scientific">Blautia wexlerae</name>
    <dbReference type="NCBI Taxonomy" id="418240"/>
    <lineage>
        <taxon>Bacteria</taxon>
        <taxon>Bacillati</taxon>
        <taxon>Bacillota</taxon>
        <taxon>Clostridia</taxon>
        <taxon>Lachnospirales</taxon>
        <taxon>Lachnospiraceae</taxon>
        <taxon>Blautia</taxon>
    </lineage>
</organism>
<keyword evidence="7" id="KW-0732">Signal</keyword>
<dbReference type="InterPro" id="IPR001967">
    <property type="entry name" value="Peptidase_S11_N"/>
</dbReference>
<feature type="active site" description="Proton acceptor" evidence="13">
    <location>
        <position position="89"/>
    </location>
</feature>
<evidence type="ECO:0000256" key="12">
    <source>
        <dbReference type="ARBA" id="ARBA00034000"/>
    </source>
</evidence>
<evidence type="ECO:0000256" key="3">
    <source>
        <dbReference type="ARBA" id="ARBA00007164"/>
    </source>
</evidence>
<dbReference type="GO" id="GO:0009002">
    <property type="term" value="F:serine-type D-Ala-D-Ala carboxypeptidase activity"/>
    <property type="evidence" value="ECO:0007669"/>
    <property type="project" value="UniProtKB-EC"/>
</dbReference>
<feature type="active site" evidence="13">
    <location>
        <position position="141"/>
    </location>
</feature>
<name>A0A6L8T176_9FIRM</name>
<dbReference type="AlphaFoldDB" id="A0A6L8T176"/>
<comment type="function">
    <text evidence="1">Removes C-terminal D-alanyl residues from sugar-peptide cell wall precursors.</text>
</comment>
<accession>A0A6L8T176</accession>
<dbReference type="GO" id="GO:0009252">
    <property type="term" value="P:peptidoglycan biosynthetic process"/>
    <property type="evidence" value="ECO:0007669"/>
    <property type="project" value="UniProtKB-UniPathway"/>
</dbReference>
<evidence type="ECO:0000256" key="8">
    <source>
        <dbReference type="ARBA" id="ARBA00022801"/>
    </source>
</evidence>
<dbReference type="InterPro" id="IPR037167">
    <property type="entry name" value="Peptidase_S11_C_sf"/>
</dbReference>
<dbReference type="InterPro" id="IPR015956">
    <property type="entry name" value="Peniciliin-bd_prot_C_sf"/>
</dbReference>
<keyword evidence="9" id="KW-0133">Cell shape</keyword>
<dbReference type="GO" id="GO:0008360">
    <property type="term" value="P:regulation of cell shape"/>
    <property type="evidence" value="ECO:0007669"/>
    <property type="project" value="UniProtKB-KW"/>
</dbReference>
<evidence type="ECO:0000256" key="15">
    <source>
        <dbReference type="RuleBase" id="RU004016"/>
    </source>
</evidence>
<dbReference type="UniPathway" id="UPA00219"/>
<dbReference type="PRINTS" id="PR00725">
    <property type="entry name" value="DADACBPTASE1"/>
</dbReference>
<feature type="active site" description="Acyl-ester intermediate" evidence="13">
    <location>
        <position position="86"/>
    </location>
</feature>
<dbReference type="PANTHER" id="PTHR21581:SF33">
    <property type="entry name" value="D-ALANYL-D-ALANINE CARBOXYPEPTIDASE DACB"/>
    <property type="match status" value="1"/>
</dbReference>
<feature type="domain" description="Peptidase S11 D-alanyl-D-alanine carboxypeptidase A N-terminal" evidence="16">
    <location>
        <begin position="51"/>
        <end position="277"/>
    </location>
</feature>
<evidence type="ECO:0000259" key="17">
    <source>
        <dbReference type="Pfam" id="PF07943"/>
    </source>
</evidence>
<dbReference type="PANTHER" id="PTHR21581">
    <property type="entry name" value="D-ALANYL-D-ALANINE CARBOXYPEPTIDASE"/>
    <property type="match status" value="1"/>
</dbReference>
<evidence type="ECO:0000313" key="19">
    <source>
        <dbReference type="Proteomes" id="UP000477285"/>
    </source>
</evidence>
<evidence type="ECO:0000256" key="7">
    <source>
        <dbReference type="ARBA" id="ARBA00022729"/>
    </source>
</evidence>
<dbReference type="InterPro" id="IPR012338">
    <property type="entry name" value="Beta-lactam/transpept-like"/>
</dbReference>
<dbReference type="Pfam" id="PF00768">
    <property type="entry name" value="Peptidase_S11"/>
    <property type="match status" value="1"/>
</dbReference>
<sequence>MDCQHVRWSMRMKHIAAVIVVTAVLLFTQTYTSARGAEYKIPQTVDMTPVAEEPAELYALSAVLMDGESGRVLYEKDGERPLANASTTKVLTCIVALENSPGDDYVLVSQNAASQPEVKLGLQKGEQYYLEDLLYSLMLKSHNDTAVAIAEHCGGSVEGFARMLNRKAKQIGCKDTYFITPNGLDAEDENGKHHTTAKDLALIMRYAIKNETFLHIAQTRDYTFSEITGKRTFSVHNANAFLDMRDGVLAGKTGYTSQAGYCYVCAWEKEGKTFIVSLLGCGWPNHKTYKWSDTEKLLDFGDYNYEYETYWKEPQTGKILVTDGVEDDQDIGTKIYLRGKCSVTAYDREKEVLLKKGETVICKIEIPQKVSAPVLKGEKLGRIAYYLDGKLIDFYPVYAEKSVEKISFKWYTEKVFHDFFH</sequence>
<dbReference type="Gene3D" id="2.60.410.10">
    <property type="entry name" value="D-Ala-D-Ala carboxypeptidase, C-terminal domain"/>
    <property type="match status" value="1"/>
</dbReference>
<dbReference type="SUPFAM" id="SSF56601">
    <property type="entry name" value="beta-lactamase/transpeptidase-like"/>
    <property type="match status" value="1"/>
</dbReference>
<reference evidence="18 19" key="1">
    <citation type="journal article" date="2019" name="Nat. Med.">
        <title>A library of human gut bacterial isolates paired with longitudinal multiomics data enables mechanistic microbiome research.</title>
        <authorList>
            <person name="Poyet M."/>
            <person name="Groussin M."/>
            <person name="Gibbons S.M."/>
            <person name="Avila-Pacheco J."/>
            <person name="Jiang X."/>
            <person name="Kearney S.M."/>
            <person name="Perrotta A.R."/>
            <person name="Berdy B."/>
            <person name="Zhao S."/>
            <person name="Lieberman T.D."/>
            <person name="Swanson P.K."/>
            <person name="Smith M."/>
            <person name="Roesemann S."/>
            <person name="Alexander J.E."/>
            <person name="Rich S.A."/>
            <person name="Livny J."/>
            <person name="Vlamakis H."/>
            <person name="Clish C."/>
            <person name="Bullock K."/>
            <person name="Deik A."/>
            <person name="Scott J."/>
            <person name="Pierce K.A."/>
            <person name="Xavier R.J."/>
            <person name="Alm E.J."/>
        </authorList>
    </citation>
    <scope>NUCLEOTIDE SEQUENCE [LARGE SCALE GENOMIC DNA]</scope>
    <source>
        <strain evidence="18 19">BIOML-A1</strain>
    </source>
</reference>
<dbReference type="Pfam" id="PF07943">
    <property type="entry name" value="PBP5_C"/>
    <property type="match status" value="1"/>
</dbReference>
<comment type="caution">
    <text evidence="18">The sequence shown here is derived from an EMBL/GenBank/DDBJ whole genome shotgun (WGS) entry which is preliminary data.</text>
</comment>
<feature type="binding site" evidence="14">
    <location>
        <position position="252"/>
    </location>
    <ligand>
        <name>substrate</name>
    </ligand>
</feature>
<dbReference type="Proteomes" id="UP000477285">
    <property type="component" value="Unassembled WGS sequence"/>
</dbReference>
<proteinExistence type="inferred from homology"/>
<evidence type="ECO:0000256" key="11">
    <source>
        <dbReference type="ARBA" id="ARBA00023316"/>
    </source>
</evidence>
<evidence type="ECO:0000256" key="14">
    <source>
        <dbReference type="PIRSR" id="PIRSR618044-2"/>
    </source>
</evidence>
<protein>
    <recommendedName>
        <fullName evidence="4">serine-type D-Ala-D-Ala carboxypeptidase</fullName>
        <ecNumber evidence="4">3.4.16.4</ecNumber>
    </recommendedName>
</protein>
<keyword evidence="6" id="KW-0645">Protease</keyword>
<dbReference type="EC" id="3.4.16.4" evidence="4"/>
<feature type="domain" description="Peptidase S11 D-Ala-D-Ala carboxypeptidase A C-terminal" evidence="17">
    <location>
        <begin position="356"/>
        <end position="405"/>
    </location>
</feature>
<evidence type="ECO:0000256" key="2">
    <source>
        <dbReference type="ARBA" id="ARBA00004752"/>
    </source>
</evidence>
<evidence type="ECO:0000256" key="1">
    <source>
        <dbReference type="ARBA" id="ARBA00003217"/>
    </source>
</evidence>
<dbReference type="EMBL" id="WWVQ01000014">
    <property type="protein sequence ID" value="MZL33095.1"/>
    <property type="molecule type" value="Genomic_DNA"/>
</dbReference>
<evidence type="ECO:0000256" key="6">
    <source>
        <dbReference type="ARBA" id="ARBA00022670"/>
    </source>
</evidence>
<dbReference type="Gene3D" id="3.40.710.10">
    <property type="entry name" value="DD-peptidase/beta-lactamase superfamily"/>
    <property type="match status" value="1"/>
</dbReference>
<dbReference type="InterPro" id="IPR012907">
    <property type="entry name" value="Peptidase_S11_C"/>
</dbReference>
<evidence type="ECO:0000256" key="5">
    <source>
        <dbReference type="ARBA" id="ARBA00022645"/>
    </source>
</evidence>
<dbReference type="GO" id="GO:0071555">
    <property type="term" value="P:cell wall organization"/>
    <property type="evidence" value="ECO:0007669"/>
    <property type="project" value="UniProtKB-KW"/>
</dbReference>
<evidence type="ECO:0000256" key="9">
    <source>
        <dbReference type="ARBA" id="ARBA00022960"/>
    </source>
</evidence>
<comment type="pathway">
    <text evidence="2">Cell wall biogenesis; peptidoglycan biosynthesis.</text>
</comment>
<evidence type="ECO:0000256" key="10">
    <source>
        <dbReference type="ARBA" id="ARBA00022984"/>
    </source>
</evidence>
<keyword evidence="10" id="KW-0573">Peptidoglycan synthesis</keyword>
<keyword evidence="11" id="KW-0961">Cell wall biogenesis/degradation</keyword>
<keyword evidence="8" id="KW-0378">Hydrolase</keyword>